<feature type="region of interest" description="Disordered" evidence="1">
    <location>
        <begin position="33"/>
        <end position="52"/>
    </location>
</feature>
<comment type="caution">
    <text evidence="2">The sequence shown here is derived from an EMBL/GenBank/DDBJ whole genome shotgun (WGS) entry which is preliminary data.</text>
</comment>
<evidence type="ECO:0000313" key="2">
    <source>
        <dbReference type="EMBL" id="PMB67790.1"/>
    </source>
</evidence>
<proteinExistence type="predicted"/>
<dbReference type="Proteomes" id="UP000235728">
    <property type="component" value="Unassembled WGS sequence"/>
</dbReference>
<evidence type="ECO:0000313" key="3">
    <source>
        <dbReference type="Proteomes" id="UP000235728"/>
    </source>
</evidence>
<dbReference type="EMBL" id="MRVG01000006">
    <property type="protein sequence ID" value="PMB67790.1"/>
    <property type="molecule type" value="Genomic_DNA"/>
</dbReference>
<gene>
    <name evidence="2" type="ORF">BM221_005961</name>
</gene>
<protein>
    <submittedName>
        <fullName evidence="2">Uncharacterized protein</fullName>
    </submittedName>
</protein>
<sequence length="94" mass="9761">MAMPMMTGPGGTSISVVVVECIGALDSSEVANESGENTLLESEIQPSKSPVSSSVSEVLAITGGLMSGSSLRANFHTRWRFISGGDEACIVELR</sequence>
<evidence type="ECO:0000256" key="1">
    <source>
        <dbReference type="SAM" id="MobiDB-lite"/>
    </source>
</evidence>
<organism evidence="2 3">
    <name type="scientific">Beauveria bassiana</name>
    <name type="common">White muscardine disease fungus</name>
    <name type="synonym">Tritirachium shiotae</name>
    <dbReference type="NCBI Taxonomy" id="176275"/>
    <lineage>
        <taxon>Eukaryota</taxon>
        <taxon>Fungi</taxon>
        <taxon>Dikarya</taxon>
        <taxon>Ascomycota</taxon>
        <taxon>Pezizomycotina</taxon>
        <taxon>Sordariomycetes</taxon>
        <taxon>Hypocreomycetidae</taxon>
        <taxon>Hypocreales</taxon>
        <taxon>Cordycipitaceae</taxon>
        <taxon>Beauveria</taxon>
    </lineage>
</organism>
<name>A0A2N6NKJ1_BEABA</name>
<reference evidence="2 3" key="1">
    <citation type="journal article" date="2016" name="Appl. Microbiol. Biotechnol.">
        <title>Characterization of T-DNA insertion mutants with decreased virulence in the entomopathogenic fungus Beauveria bassiana JEF-007.</title>
        <authorList>
            <person name="Kim S."/>
            <person name="Lee S.J."/>
            <person name="Nai Y.S."/>
            <person name="Yu J.S."/>
            <person name="Lee M.R."/>
            <person name="Yang Y.T."/>
            <person name="Kim J.S."/>
        </authorList>
    </citation>
    <scope>NUCLEOTIDE SEQUENCE [LARGE SCALE GENOMIC DNA]</scope>
    <source>
        <strain evidence="2 3">JEF-007</strain>
    </source>
</reference>
<dbReference type="AlphaFoldDB" id="A0A2N6NKJ1"/>
<accession>A0A2N6NKJ1</accession>